<protein>
    <submittedName>
        <fullName evidence="2">Uncharacterized protein</fullName>
    </submittedName>
</protein>
<organism evidence="2 3">
    <name type="scientific">Variovorax paradoxus</name>
    <dbReference type="NCBI Taxonomy" id="34073"/>
    <lineage>
        <taxon>Bacteria</taxon>
        <taxon>Pseudomonadati</taxon>
        <taxon>Pseudomonadota</taxon>
        <taxon>Betaproteobacteria</taxon>
        <taxon>Burkholderiales</taxon>
        <taxon>Comamonadaceae</taxon>
        <taxon>Variovorax</taxon>
    </lineage>
</organism>
<gene>
    <name evidence="2" type="ORF">GFK26_20630</name>
</gene>
<evidence type="ECO:0000256" key="1">
    <source>
        <dbReference type="SAM" id="MobiDB-lite"/>
    </source>
</evidence>
<name>A0A5Q0M6C4_VARPD</name>
<evidence type="ECO:0000313" key="2">
    <source>
        <dbReference type="EMBL" id="QFZ84996.1"/>
    </source>
</evidence>
<proteinExistence type="predicted"/>
<reference evidence="2 3" key="1">
    <citation type="submission" date="2019-10" db="EMBL/GenBank/DDBJ databases">
        <title>Complete genome sequence of Variovorax paradoxus 5C-2.</title>
        <authorList>
            <person name="Gogoleva N.E."/>
            <person name="Balkin A.S."/>
        </authorList>
    </citation>
    <scope>NUCLEOTIDE SEQUENCE [LARGE SCALE GENOMIC DNA]</scope>
    <source>
        <strain evidence="2 3">5C-2</strain>
    </source>
</reference>
<dbReference type="AlphaFoldDB" id="A0A5Q0M6C4"/>
<sequence>MATSTIARPRTPASPDTACGPTPSDLLENKLAQLNSLLWCCHGDGNRWFEDAGPEHLDNVLWIAAELARDAMGLFQACEVGRAAQR</sequence>
<dbReference type="Proteomes" id="UP000326780">
    <property type="component" value="Chromosome"/>
</dbReference>
<accession>A0A5Q0M6C4</accession>
<dbReference type="EMBL" id="CP045644">
    <property type="protein sequence ID" value="QFZ84996.1"/>
    <property type="molecule type" value="Genomic_DNA"/>
</dbReference>
<evidence type="ECO:0000313" key="3">
    <source>
        <dbReference type="Proteomes" id="UP000326780"/>
    </source>
</evidence>
<feature type="region of interest" description="Disordered" evidence="1">
    <location>
        <begin position="1"/>
        <end position="21"/>
    </location>
</feature>